<dbReference type="EMBL" id="VOFY01000018">
    <property type="protein sequence ID" value="KAA8582943.1"/>
    <property type="molecule type" value="Genomic_DNA"/>
</dbReference>
<name>A0A5J5CQ17_9PERO</name>
<evidence type="ECO:0000313" key="12">
    <source>
        <dbReference type="EMBL" id="KAA8582943.1"/>
    </source>
</evidence>
<keyword evidence="13" id="KW-1185">Reference proteome</keyword>
<dbReference type="GO" id="GO:0043394">
    <property type="term" value="F:proteoglycan binding"/>
    <property type="evidence" value="ECO:0007669"/>
    <property type="project" value="TreeGrafter"/>
</dbReference>
<dbReference type="InterPro" id="IPR013783">
    <property type="entry name" value="Ig-like_fold"/>
</dbReference>
<evidence type="ECO:0000256" key="7">
    <source>
        <dbReference type="ARBA" id="ARBA00023157"/>
    </source>
</evidence>
<dbReference type="AlphaFoldDB" id="A0A5J5CQ17"/>
<evidence type="ECO:0000256" key="9">
    <source>
        <dbReference type="ARBA" id="ARBA00049648"/>
    </source>
</evidence>
<dbReference type="FunFam" id="2.60.40.10:FF:000018">
    <property type="entry name" value="collagen alpha-1(XII) chain isoform X1"/>
    <property type="match status" value="1"/>
</dbReference>
<dbReference type="InterPro" id="IPR003961">
    <property type="entry name" value="FN3_dom"/>
</dbReference>
<keyword evidence="2" id="KW-0964">Secreted</keyword>
<dbReference type="GO" id="GO:0007044">
    <property type="term" value="P:cell-substrate junction assembly"/>
    <property type="evidence" value="ECO:0007669"/>
    <property type="project" value="TreeGrafter"/>
</dbReference>
<dbReference type="GO" id="GO:0007399">
    <property type="term" value="P:nervous system development"/>
    <property type="evidence" value="ECO:0007669"/>
    <property type="project" value="TreeGrafter"/>
</dbReference>
<feature type="non-terminal residue" evidence="12">
    <location>
        <position position="1"/>
    </location>
</feature>
<reference evidence="12 13" key="1">
    <citation type="submission" date="2019-08" db="EMBL/GenBank/DDBJ databases">
        <title>A chromosome-level genome assembly, high-density linkage maps, and genome scans reveal the genomic architecture of hybrid incompatibilities underlying speciation via character displacement in darters (Percidae: Etheostominae).</title>
        <authorList>
            <person name="Moran R.L."/>
            <person name="Catchen J.M."/>
            <person name="Fuller R.C."/>
        </authorList>
    </citation>
    <scope>NUCLEOTIDE SEQUENCE [LARGE SCALE GENOMIC DNA]</scope>
    <source>
        <strain evidence="12">EspeVRDwgs_2016</strain>
        <tissue evidence="12">Muscle</tissue>
    </source>
</reference>
<comment type="similarity">
    <text evidence="9">Belongs to the fibril-associated collagens with interrupted helices (FACIT) family.</text>
</comment>
<dbReference type="SUPFAM" id="SSF49265">
    <property type="entry name" value="Fibronectin type III"/>
    <property type="match status" value="2"/>
</dbReference>
<keyword evidence="8" id="KW-0325">Glycoprotein</keyword>
<evidence type="ECO:0000256" key="8">
    <source>
        <dbReference type="ARBA" id="ARBA00023180"/>
    </source>
</evidence>
<evidence type="ECO:0000256" key="5">
    <source>
        <dbReference type="ARBA" id="ARBA00022889"/>
    </source>
</evidence>
<dbReference type="PROSITE" id="PS50853">
    <property type="entry name" value="FN3"/>
    <property type="match status" value="3"/>
</dbReference>
<dbReference type="InterPro" id="IPR036116">
    <property type="entry name" value="FN3_sf"/>
</dbReference>
<keyword evidence="4" id="KW-0677">Repeat</keyword>
<dbReference type="PANTHER" id="PTHR46708">
    <property type="entry name" value="TENASCIN"/>
    <property type="match status" value="1"/>
</dbReference>
<dbReference type="FunFam" id="2.60.40.10:FF:000121">
    <property type="entry name" value="Collagen type XII alpha 1 chain"/>
    <property type="match status" value="1"/>
</dbReference>
<dbReference type="InterPro" id="IPR050991">
    <property type="entry name" value="ECM_Regulatory_Proteins"/>
</dbReference>
<dbReference type="Pfam" id="PF00041">
    <property type="entry name" value="fn3"/>
    <property type="match status" value="3"/>
</dbReference>
<keyword evidence="6" id="KW-0176">Collagen</keyword>
<evidence type="ECO:0000256" key="3">
    <source>
        <dbReference type="ARBA" id="ARBA00022530"/>
    </source>
</evidence>
<evidence type="ECO:0000259" key="11">
    <source>
        <dbReference type="PROSITE" id="PS50853"/>
    </source>
</evidence>
<organism evidence="12 13">
    <name type="scientific">Etheostoma spectabile</name>
    <name type="common">orangethroat darter</name>
    <dbReference type="NCBI Taxonomy" id="54343"/>
    <lineage>
        <taxon>Eukaryota</taxon>
        <taxon>Metazoa</taxon>
        <taxon>Chordata</taxon>
        <taxon>Craniata</taxon>
        <taxon>Vertebrata</taxon>
        <taxon>Euteleostomi</taxon>
        <taxon>Actinopterygii</taxon>
        <taxon>Neopterygii</taxon>
        <taxon>Teleostei</taxon>
        <taxon>Neoteleostei</taxon>
        <taxon>Acanthomorphata</taxon>
        <taxon>Eupercaria</taxon>
        <taxon>Perciformes</taxon>
        <taxon>Percoidei</taxon>
        <taxon>Percidae</taxon>
        <taxon>Etheostomatinae</taxon>
        <taxon>Etheostoma</taxon>
    </lineage>
</organism>
<dbReference type="GO" id="GO:0005201">
    <property type="term" value="F:extracellular matrix structural constituent"/>
    <property type="evidence" value="ECO:0007669"/>
    <property type="project" value="TreeGrafter"/>
</dbReference>
<evidence type="ECO:0000256" key="6">
    <source>
        <dbReference type="ARBA" id="ARBA00023119"/>
    </source>
</evidence>
<sequence>VGPPKNLVTSDVTDSSFAASWTAAPGNVKLYRVRWNSLFSEETGDKTVPGHVTNTVLDGLSPETLYQVSVVAAYDHKDSRPLTGQETTDVSAAGKKLTVSDETERTMKVTWTPAPGKVTHYRLKHTPVGGGKEVALKIPGTTTSTVMKRLQPMTTYNIIVHPIYKSVEGKARQGVGTTLSPFKAPRNLQTSEPTKNSFRVTWDPAPGQVKGYKVTFHPHGNDIDLEELLVGPYDNTVVLEELRAETKYSVAVFGMFDGGESLPLAGEEKTTLMDAPEPPPVDPSGKS</sequence>
<gene>
    <name evidence="12" type="ORF">FQN60_015489</name>
</gene>
<feature type="domain" description="Fibronectin type-III" evidence="11">
    <location>
        <begin position="3"/>
        <end position="93"/>
    </location>
</feature>
<feature type="domain" description="Fibronectin type-III" evidence="11">
    <location>
        <begin position="184"/>
        <end position="274"/>
    </location>
</feature>
<evidence type="ECO:0000256" key="4">
    <source>
        <dbReference type="ARBA" id="ARBA00022737"/>
    </source>
</evidence>
<comment type="caution">
    <text evidence="12">The sequence shown here is derived from an EMBL/GenBank/DDBJ whole genome shotgun (WGS) entry which is preliminary data.</text>
</comment>
<dbReference type="CDD" id="cd00063">
    <property type="entry name" value="FN3"/>
    <property type="match status" value="3"/>
</dbReference>
<dbReference type="PANTHER" id="PTHR46708:SF7">
    <property type="entry name" value="FIBRONECTIN TYPE-III DOMAIN-CONTAINING PROTEIN"/>
    <property type="match status" value="1"/>
</dbReference>
<dbReference type="GO" id="GO:0007160">
    <property type="term" value="P:cell-matrix adhesion"/>
    <property type="evidence" value="ECO:0007669"/>
    <property type="project" value="TreeGrafter"/>
</dbReference>
<evidence type="ECO:0000313" key="13">
    <source>
        <dbReference type="Proteomes" id="UP000327493"/>
    </source>
</evidence>
<dbReference type="Gene3D" id="2.60.40.10">
    <property type="entry name" value="Immunoglobulins"/>
    <property type="match status" value="3"/>
</dbReference>
<protein>
    <recommendedName>
        <fullName evidence="11">Fibronectin type-III domain-containing protein</fullName>
    </recommendedName>
</protein>
<dbReference type="FunFam" id="2.60.40.10:FF:000234">
    <property type="entry name" value="Collagen, type XII, alpha 1"/>
    <property type="match status" value="1"/>
</dbReference>
<evidence type="ECO:0000256" key="1">
    <source>
        <dbReference type="ARBA" id="ARBA00004498"/>
    </source>
</evidence>
<feature type="domain" description="Fibronectin type-III" evidence="11">
    <location>
        <begin position="94"/>
        <end position="182"/>
    </location>
</feature>
<evidence type="ECO:0000256" key="10">
    <source>
        <dbReference type="SAM" id="MobiDB-lite"/>
    </source>
</evidence>
<dbReference type="GO" id="GO:0005178">
    <property type="term" value="F:integrin binding"/>
    <property type="evidence" value="ECO:0007669"/>
    <property type="project" value="TreeGrafter"/>
</dbReference>
<accession>A0A5J5CQ17</accession>
<comment type="subcellular location">
    <subcellularLocation>
        <location evidence="1">Secreted</location>
        <location evidence="1">Extracellular space</location>
        <location evidence="1">Extracellular matrix</location>
    </subcellularLocation>
</comment>
<keyword evidence="7" id="KW-1015">Disulfide bond</keyword>
<keyword evidence="3" id="KW-0272">Extracellular matrix</keyword>
<proteinExistence type="inferred from homology"/>
<dbReference type="GO" id="GO:0005581">
    <property type="term" value="C:collagen trimer"/>
    <property type="evidence" value="ECO:0007669"/>
    <property type="project" value="UniProtKB-KW"/>
</dbReference>
<feature type="compositionally biased region" description="Pro residues" evidence="10">
    <location>
        <begin position="276"/>
        <end position="287"/>
    </location>
</feature>
<feature type="region of interest" description="Disordered" evidence="10">
    <location>
        <begin position="265"/>
        <end position="287"/>
    </location>
</feature>
<evidence type="ECO:0000256" key="2">
    <source>
        <dbReference type="ARBA" id="ARBA00022525"/>
    </source>
</evidence>
<keyword evidence="5" id="KW-0130">Cell adhesion</keyword>
<dbReference type="Proteomes" id="UP000327493">
    <property type="component" value="Chromosome 18"/>
</dbReference>
<dbReference type="GO" id="GO:0007507">
    <property type="term" value="P:heart development"/>
    <property type="evidence" value="ECO:0007669"/>
    <property type="project" value="TreeGrafter"/>
</dbReference>
<dbReference type="SMART" id="SM00060">
    <property type="entry name" value="FN3"/>
    <property type="match status" value="3"/>
</dbReference>